<evidence type="ECO:0000256" key="2">
    <source>
        <dbReference type="ARBA" id="ARBA00023128"/>
    </source>
</evidence>
<dbReference type="Pfam" id="PF05347">
    <property type="entry name" value="Complex1_LYR"/>
    <property type="match status" value="1"/>
</dbReference>
<dbReference type="GO" id="GO:0005759">
    <property type="term" value="C:mitochondrial matrix"/>
    <property type="evidence" value="ECO:0007669"/>
    <property type="project" value="UniProtKB-SubCell"/>
</dbReference>
<evidence type="ECO:0000256" key="3">
    <source>
        <dbReference type="ARBA" id="ARBA00023186"/>
    </source>
</evidence>
<keyword evidence="7" id="KW-1185">Reference proteome</keyword>
<dbReference type="PANTHER" id="PTHR47046">
    <property type="entry name" value="SUCCINATE DEHYDROGENASE ASSEMBLY FACTOR 1, MITOCHONDRIAL"/>
    <property type="match status" value="1"/>
</dbReference>
<evidence type="ECO:0000313" key="7">
    <source>
        <dbReference type="Proteomes" id="UP000789390"/>
    </source>
</evidence>
<dbReference type="CDD" id="cd20268">
    <property type="entry name" value="Complex1_LYR_SDHAF1_LYRM8"/>
    <property type="match status" value="1"/>
</dbReference>
<comment type="similarity">
    <text evidence="4">Belongs to the complex I LYR family. SDHAF1 subfamily.</text>
</comment>
<gene>
    <name evidence="6" type="ORF">DGAL_LOCUS2930</name>
</gene>
<organism evidence="6 7">
    <name type="scientific">Daphnia galeata</name>
    <dbReference type="NCBI Taxonomy" id="27404"/>
    <lineage>
        <taxon>Eukaryota</taxon>
        <taxon>Metazoa</taxon>
        <taxon>Ecdysozoa</taxon>
        <taxon>Arthropoda</taxon>
        <taxon>Crustacea</taxon>
        <taxon>Branchiopoda</taxon>
        <taxon>Diplostraca</taxon>
        <taxon>Cladocera</taxon>
        <taxon>Anomopoda</taxon>
        <taxon>Daphniidae</taxon>
        <taxon>Daphnia</taxon>
    </lineage>
</organism>
<comment type="caution">
    <text evidence="6">The sequence shown here is derived from an EMBL/GenBank/DDBJ whole genome shotgun (WGS) entry which is preliminary data.</text>
</comment>
<evidence type="ECO:0000259" key="5">
    <source>
        <dbReference type="Pfam" id="PF05347"/>
    </source>
</evidence>
<dbReference type="PANTHER" id="PTHR47046:SF1">
    <property type="entry name" value="SUCCINATE DEHYDROGENASE ASSEMBLY FACTOR 1, MITOCHONDRIAL"/>
    <property type="match status" value="1"/>
</dbReference>
<dbReference type="InterPro" id="IPR052687">
    <property type="entry name" value="SDHAF1"/>
</dbReference>
<dbReference type="InterPro" id="IPR045295">
    <property type="entry name" value="Complex1_LYR_SDHAF1_LYRM8"/>
</dbReference>
<evidence type="ECO:0000313" key="6">
    <source>
        <dbReference type="EMBL" id="CAH0100643.1"/>
    </source>
</evidence>
<keyword evidence="3" id="KW-0143">Chaperone</keyword>
<dbReference type="AlphaFoldDB" id="A0A8J2RDT1"/>
<evidence type="ECO:0000256" key="1">
    <source>
        <dbReference type="ARBA" id="ARBA00004305"/>
    </source>
</evidence>
<dbReference type="Proteomes" id="UP000789390">
    <property type="component" value="Unassembled WGS sequence"/>
</dbReference>
<proteinExistence type="inferred from homology"/>
<dbReference type="EMBL" id="CAKKLH010000042">
    <property type="protein sequence ID" value="CAH0100643.1"/>
    <property type="molecule type" value="Genomic_DNA"/>
</dbReference>
<reference evidence="6" key="1">
    <citation type="submission" date="2021-11" db="EMBL/GenBank/DDBJ databases">
        <authorList>
            <person name="Schell T."/>
        </authorList>
    </citation>
    <scope>NUCLEOTIDE SEQUENCE</scope>
    <source>
        <strain evidence="6">M5</strain>
    </source>
</reference>
<comment type="subcellular location">
    <subcellularLocation>
        <location evidence="1">Mitochondrion matrix</location>
    </subcellularLocation>
</comment>
<dbReference type="OrthoDB" id="273010at2759"/>
<name>A0A8J2RDT1_9CRUS</name>
<dbReference type="InterPro" id="IPR008011">
    <property type="entry name" value="Complex1_LYR_dom"/>
</dbReference>
<feature type="domain" description="Complex 1 LYR protein" evidence="5">
    <location>
        <begin position="10"/>
        <end position="63"/>
    </location>
</feature>
<accession>A0A8J2RDT1</accession>
<evidence type="ECO:0000256" key="4">
    <source>
        <dbReference type="ARBA" id="ARBA00025715"/>
    </source>
</evidence>
<keyword evidence="2" id="KW-0496">Mitochondrion</keyword>
<dbReference type="GO" id="GO:0034553">
    <property type="term" value="P:mitochondrial respiratory chain complex II assembly"/>
    <property type="evidence" value="ECO:0007669"/>
    <property type="project" value="InterPro"/>
</dbReference>
<sequence length="79" mass="9333">MVGKSRLQTEVLHLYKELLYAAKGKPGFQNTIRQEFRQHVAIPRSDTFRIEFMLRRGYKKLEMIKDPHISGMGHFVDKN</sequence>
<protein>
    <recommendedName>
        <fullName evidence="5">Complex 1 LYR protein domain-containing protein</fullName>
    </recommendedName>
</protein>